<dbReference type="AlphaFoldDB" id="B2J9E4"/>
<dbReference type="SUPFAM" id="SSF48452">
    <property type="entry name" value="TPR-like"/>
    <property type="match status" value="1"/>
</dbReference>
<keyword evidence="4" id="KW-1185">Reference proteome</keyword>
<keyword evidence="2" id="KW-1133">Transmembrane helix</keyword>
<reference evidence="4" key="1">
    <citation type="submission" date="2008-04" db="EMBL/GenBank/DDBJ databases">
        <title>Complete sequence of chromosome of Nostoc punctiforme ATCC 29133.</title>
        <authorList>
            <consortium name="US DOE Joint Genome Institute"/>
            <person name="Copeland A."/>
            <person name="Lucas S."/>
            <person name="Lapidus A."/>
            <person name="Glavina del Rio T."/>
            <person name="Dalin E."/>
            <person name="Tice H."/>
            <person name="Pitluck S."/>
            <person name="Chain P."/>
            <person name="Malfatti S."/>
            <person name="Shin M."/>
            <person name="Vergez L."/>
            <person name="Schmutz J."/>
            <person name="Larimer F."/>
            <person name="Land M."/>
            <person name="Hauser L."/>
            <person name="Kyrpides N."/>
            <person name="Kim E."/>
            <person name="Meeks J.C."/>
            <person name="Elhai J."/>
            <person name="Campbell E.L."/>
            <person name="Thiel T."/>
            <person name="Longmire J."/>
            <person name="Potts M."/>
            <person name="Atlas R."/>
        </authorList>
    </citation>
    <scope>NUCLEOTIDE SEQUENCE [LARGE SCALE GENOMIC DNA]</scope>
    <source>
        <strain evidence="4">ATCC 29133 / PCC 73102</strain>
    </source>
</reference>
<dbReference type="KEGG" id="npu:Npun_R0691"/>
<name>B2J9E4_NOSP7</name>
<dbReference type="PhylomeDB" id="B2J9E4"/>
<gene>
    <name evidence="3" type="ordered locus">Npun_R0691</name>
</gene>
<keyword evidence="2" id="KW-0812">Transmembrane</keyword>
<keyword evidence="2" id="KW-0472">Membrane</keyword>
<accession>B2J9E4</accession>
<evidence type="ECO:0000313" key="4">
    <source>
        <dbReference type="Proteomes" id="UP000001191"/>
    </source>
</evidence>
<reference evidence="3 4" key="2">
    <citation type="journal article" date="2013" name="Plant Physiol.">
        <title>A Nostoc punctiforme Sugar Transporter Necessary to Establish a Cyanobacterium-Plant Symbiosis.</title>
        <authorList>
            <person name="Ekman M."/>
            <person name="Picossi S."/>
            <person name="Campbell E.L."/>
            <person name="Meeks J.C."/>
            <person name="Flores E."/>
        </authorList>
    </citation>
    <scope>NUCLEOTIDE SEQUENCE [LARGE SCALE GENOMIC DNA]</scope>
    <source>
        <strain evidence="4">ATCC 29133 / PCC 73102</strain>
    </source>
</reference>
<proteinExistence type="predicted"/>
<dbReference type="EnsemblBacteria" id="ACC79443">
    <property type="protein sequence ID" value="ACC79443"/>
    <property type="gene ID" value="Npun_R0691"/>
</dbReference>
<evidence type="ECO:0000313" key="3">
    <source>
        <dbReference type="EMBL" id="ACC79443.1"/>
    </source>
</evidence>
<protein>
    <recommendedName>
        <fullName evidence="5">TPR repeat-containing protein</fullName>
    </recommendedName>
</protein>
<evidence type="ECO:0000256" key="2">
    <source>
        <dbReference type="SAM" id="Phobius"/>
    </source>
</evidence>
<feature type="compositionally biased region" description="Polar residues" evidence="1">
    <location>
        <begin position="135"/>
        <end position="144"/>
    </location>
</feature>
<dbReference type="EMBL" id="CP001037">
    <property type="protein sequence ID" value="ACC79443.1"/>
    <property type="molecule type" value="Genomic_DNA"/>
</dbReference>
<dbReference type="STRING" id="63737.Npun_R0691"/>
<dbReference type="Proteomes" id="UP000001191">
    <property type="component" value="Chromosome"/>
</dbReference>
<sequence length="144" mass="16205">MLSMTGSGDEYLISRKKQIERRQKIVTIVSLVSFVGSTVFAIIPAIQQASQPKPATTSASPESGLQQQAQGYELILQREPENQLALEKLSIVRLRLKDTKGAIEPLEKLVKLRPDRQDYKVVLEQIKKQQKNSDRTTNNQSKSN</sequence>
<feature type="compositionally biased region" description="Basic and acidic residues" evidence="1">
    <location>
        <begin position="124"/>
        <end position="134"/>
    </location>
</feature>
<feature type="transmembrane region" description="Helical" evidence="2">
    <location>
        <begin position="25"/>
        <end position="46"/>
    </location>
</feature>
<evidence type="ECO:0008006" key="5">
    <source>
        <dbReference type="Google" id="ProtNLM"/>
    </source>
</evidence>
<dbReference type="HOGENOM" id="CLU_127050_0_0_3"/>
<dbReference type="InterPro" id="IPR011990">
    <property type="entry name" value="TPR-like_helical_dom_sf"/>
</dbReference>
<organism evidence="3 4">
    <name type="scientific">Nostoc punctiforme (strain ATCC 29133 / PCC 73102)</name>
    <dbReference type="NCBI Taxonomy" id="63737"/>
    <lineage>
        <taxon>Bacteria</taxon>
        <taxon>Bacillati</taxon>
        <taxon>Cyanobacteriota</taxon>
        <taxon>Cyanophyceae</taxon>
        <taxon>Nostocales</taxon>
        <taxon>Nostocaceae</taxon>
        <taxon>Nostoc</taxon>
    </lineage>
</organism>
<evidence type="ECO:0000256" key="1">
    <source>
        <dbReference type="SAM" id="MobiDB-lite"/>
    </source>
</evidence>
<dbReference type="Gene3D" id="1.25.40.10">
    <property type="entry name" value="Tetratricopeptide repeat domain"/>
    <property type="match status" value="1"/>
</dbReference>
<feature type="region of interest" description="Disordered" evidence="1">
    <location>
        <begin position="124"/>
        <end position="144"/>
    </location>
</feature>
<dbReference type="eggNOG" id="COG3118">
    <property type="taxonomic scope" value="Bacteria"/>
</dbReference>